<dbReference type="HOGENOM" id="CLU_115403_3_1_11"/>
<dbReference type="CDD" id="cd07043">
    <property type="entry name" value="STAS_anti-anti-sigma_factors"/>
    <property type="match status" value="1"/>
</dbReference>
<dbReference type="PROSITE" id="PS50801">
    <property type="entry name" value="STAS"/>
    <property type="match status" value="1"/>
</dbReference>
<accession>H6RU78</accession>
<dbReference type="eggNOG" id="COG1366">
    <property type="taxonomic scope" value="Bacteria"/>
</dbReference>
<dbReference type="KEGG" id="bsd:BLASA_4906"/>
<name>H6RU78_BLASD</name>
<dbReference type="PANTHER" id="PTHR33495">
    <property type="entry name" value="ANTI-SIGMA FACTOR ANTAGONIST TM_1081-RELATED-RELATED"/>
    <property type="match status" value="1"/>
</dbReference>
<keyword evidence="5" id="KW-1185">Reference proteome</keyword>
<dbReference type="Pfam" id="PF01740">
    <property type="entry name" value="STAS"/>
    <property type="match status" value="1"/>
</dbReference>
<evidence type="ECO:0000313" key="4">
    <source>
        <dbReference type="EMBL" id="CCG05685.1"/>
    </source>
</evidence>
<gene>
    <name evidence="4" type="ordered locus">BLASA_4906</name>
</gene>
<evidence type="ECO:0000259" key="3">
    <source>
        <dbReference type="PROSITE" id="PS50801"/>
    </source>
</evidence>
<comment type="similarity">
    <text evidence="1 2">Belongs to the anti-sigma-factor antagonist family.</text>
</comment>
<dbReference type="RefSeq" id="WP_014378551.1">
    <property type="nucleotide sequence ID" value="NC_016943.1"/>
</dbReference>
<dbReference type="NCBIfam" id="TIGR00377">
    <property type="entry name" value="ant_ant_sig"/>
    <property type="match status" value="1"/>
</dbReference>
<organism evidence="4 5">
    <name type="scientific">Blastococcus saxobsidens (strain DD2)</name>
    <dbReference type="NCBI Taxonomy" id="1146883"/>
    <lineage>
        <taxon>Bacteria</taxon>
        <taxon>Bacillati</taxon>
        <taxon>Actinomycetota</taxon>
        <taxon>Actinomycetes</taxon>
        <taxon>Geodermatophilales</taxon>
        <taxon>Geodermatophilaceae</taxon>
        <taxon>Blastococcus</taxon>
    </lineage>
</organism>
<dbReference type="EMBL" id="FO117623">
    <property type="protein sequence ID" value="CCG05685.1"/>
    <property type="molecule type" value="Genomic_DNA"/>
</dbReference>
<dbReference type="SUPFAM" id="SSF52091">
    <property type="entry name" value="SpoIIaa-like"/>
    <property type="match status" value="1"/>
</dbReference>
<evidence type="ECO:0000256" key="1">
    <source>
        <dbReference type="ARBA" id="ARBA00009013"/>
    </source>
</evidence>
<dbReference type="Proteomes" id="UP000007517">
    <property type="component" value="Chromosome"/>
</dbReference>
<dbReference type="InterPro" id="IPR003658">
    <property type="entry name" value="Anti-sigma_ant"/>
</dbReference>
<sequence>MDRTQTRDSGDTSGVRQFVADDLLGVEVAPSNGGAMVTVSPTGEVDFLTAAVLRSALLSCLQPPCTHVIVDLDEVTFLNCAGLTVLAEARHLAEADGIRLTLRGGQLAVRRPLQLTGLWARLTASPG</sequence>
<protein>
    <recommendedName>
        <fullName evidence="2">Anti-sigma factor antagonist</fullName>
    </recommendedName>
</protein>
<evidence type="ECO:0000313" key="5">
    <source>
        <dbReference type="Proteomes" id="UP000007517"/>
    </source>
</evidence>
<reference evidence="5" key="2">
    <citation type="submission" date="2012-02" db="EMBL/GenBank/DDBJ databases">
        <title>Complete genome sequence of Blastococcus saxobsidens strain DD2.</title>
        <authorList>
            <person name="Genoscope."/>
        </authorList>
    </citation>
    <scope>NUCLEOTIDE SEQUENCE [LARGE SCALE GENOMIC DNA]</scope>
    <source>
        <strain evidence="5">DD2</strain>
    </source>
</reference>
<dbReference type="InterPro" id="IPR036513">
    <property type="entry name" value="STAS_dom_sf"/>
</dbReference>
<dbReference type="AlphaFoldDB" id="H6RU78"/>
<dbReference type="STRING" id="1146883.BLASA_4906"/>
<dbReference type="GO" id="GO:0043856">
    <property type="term" value="F:anti-sigma factor antagonist activity"/>
    <property type="evidence" value="ECO:0007669"/>
    <property type="project" value="InterPro"/>
</dbReference>
<reference evidence="4 5" key="1">
    <citation type="journal article" date="2012" name="J. Bacteriol.">
        <title>Genome Sequence of Blastococcus saxobsidens DD2, a Stone-Inhabiting Bacterium.</title>
        <authorList>
            <person name="Chouaia B."/>
            <person name="Crotti E."/>
            <person name="Brusetti L."/>
            <person name="Daffonchio D."/>
            <person name="Essoussi I."/>
            <person name="Nouioui I."/>
            <person name="Sbissi I."/>
            <person name="Ghodhbane-Gtari F."/>
            <person name="Gtari M."/>
            <person name="Vacherie B."/>
            <person name="Barbe V."/>
            <person name="Medigue C."/>
            <person name="Gury J."/>
            <person name="Pujic P."/>
            <person name="Normand P."/>
        </authorList>
    </citation>
    <scope>NUCLEOTIDE SEQUENCE [LARGE SCALE GENOMIC DNA]</scope>
    <source>
        <strain evidence="4 5">DD2</strain>
    </source>
</reference>
<dbReference type="PANTHER" id="PTHR33495:SF2">
    <property type="entry name" value="ANTI-SIGMA FACTOR ANTAGONIST TM_1081-RELATED"/>
    <property type="match status" value="1"/>
</dbReference>
<dbReference type="Gene3D" id="3.30.750.24">
    <property type="entry name" value="STAS domain"/>
    <property type="match status" value="1"/>
</dbReference>
<evidence type="ECO:0000256" key="2">
    <source>
        <dbReference type="RuleBase" id="RU003749"/>
    </source>
</evidence>
<dbReference type="InterPro" id="IPR002645">
    <property type="entry name" value="STAS_dom"/>
</dbReference>
<feature type="domain" description="STAS" evidence="3">
    <location>
        <begin position="36"/>
        <end position="127"/>
    </location>
</feature>
<proteinExistence type="inferred from homology"/>